<comment type="caution">
    <text evidence="1">The sequence shown here is derived from an EMBL/GenBank/DDBJ whole genome shotgun (WGS) entry which is preliminary data.</text>
</comment>
<organism evidence="1 2">
    <name type="scientific">Eumeta variegata</name>
    <name type="common">Bagworm moth</name>
    <name type="synonym">Eumeta japonica</name>
    <dbReference type="NCBI Taxonomy" id="151549"/>
    <lineage>
        <taxon>Eukaryota</taxon>
        <taxon>Metazoa</taxon>
        <taxon>Ecdysozoa</taxon>
        <taxon>Arthropoda</taxon>
        <taxon>Hexapoda</taxon>
        <taxon>Insecta</taxon>
        <taxon>Pterygota</taxon>
        <taxon>Neoptera</taxon>
        <taxon>Endopterygota</taxon>
        <taxon>Lepidoptera</taxon>
        <taxon>Glossata</taxon>
        <taxon>Ditrysia</taxon>
        <taxon>Tineoidea</taxon>
        <taxon>Psychidae</taxon>
        <taxon>Oiketicinae</taxon>
        <taxon>Eumeta</taxon>
    </lineage>
</organism>
<gene>
    <name evidence="1" type="ORF">EVAR_8449_1</name>
</gene>
<name>A0A4C1WCN5_EUMVA</name>
<evidence type="ECO:0000313" key="2">
    <source>
        <dbReference type="Proteomes" id="UP000299102"/>
    </source>
</evidence>
<reference evidence="1 2" key="1">
    <citation type="journal article" date="2019" name="Commun. Biol.">
        <title>The bagworm genome reveals a unique fibroin gene that provides high tensile strength.</title>
        <authorList>
            <person name="Kono N."/>
            <person name="Nakamura H."/>
            <person name="Ohtoshi R."/>
            <person name="Tomita M."/>
            <person name="Numata K."/>
            <person name="Arakawa K."/>
        </authorList>
    </citation>
    <scope>NUCLEOTIDE SEQUENCE [LARGE SCALE GENOMIC DNA]</scope>
</reference>
<protein>
    <submittedName>
        <fullName evidence="1">Uncharacterized protein</fullName>
    </submittedName>
</protein>
<keyword evidence="2" id="KW-1185">Reference proteome</keyword>
<evidence type="ECO:0000313" key="1">
    <source>
        <dbReference type="EMBL" id="GBP48841.1"/>
    </source>
</evidence>
<dbReference type="EMBL" id="BGZK01000531">
    <property type="protein sequence ID" value="GBP48841.1"/>
    <property type="molecule type" value="Genomic_DNA"/>
</dbReference>
<accession>A0A4C1WCN5</accession>
<dbReference type="AlphaFoldDB" id="A0A4C1WCN5"/>
<proteinExistence type="predicted"/>
<sequence>MMVYLINGSECSARLENAAPLAAGLCGADISCHPSVHGDAPTVRAHGRGVSCALTHTIAGVADRSHSNLTVRCRRNATKVDRRCIVADAKGAA</sequence>
<dbReference type="Proteomes" id="UP000299102">
    <property type="component" value="Unassembled WGS sequence"/>
</dbReference>